<evidence type="ECO:0000313" key="4">
    <source>
        <dbReference type="Proteomes" id="UP000031967"/>
    </source>
</evidence>
<evidence type="ECO:0000259" key="2">
    <source>
        <dbReference type="Pfam" id="PF24391"/>
    </source>
</evidence>
<keyword evidence="1" id="KW-0175">Coiled coil</keyword>
<sequence>MSKASNLGRAIRDEVVLSSEGLEEMKERLRKLFNELNEIYSEEESQKNKLTEKLEKFVDYRLVKLINSNDGWYEQLEKTFSGDYLKGNIVAVWHILYIKAEAPAMKRAFLSKLRTVIFSEEAQSFSYVKFLAYKYLFKCSPSELRLSNEEITENFTRLITENMEKVYLKAILSSIHKNWIPHIPILKDLTTKTKDNELHSLCYKKGLIDEVPNLYKRHVFQPRLIQNNEELIFESRKIVVGDPIRYLEDEDLKTIKYRLFRFDKGNWRVQYTGTLDSLKDVSWHYDDLIKSLLKSLVSWLKVQIIMEDQRVPSSVVDPDHIWFDMKTGHIYLLGNPAWQLDYLFDKTPSILWKKSFVSLFQVLFNIDLSKGINVFKKSWTSSQSPLLYHWQYRILNYLFSNKFSVTIFLQQMDKVLCDMESKTIVDFEQIKLDHIVKHYVTDLEHRDNFILIANFVEGSWKNGSKECYFFTLHNHEHARYLVYRLHEIFERSGFSIYLNSKEAFRLFSACFLHDFGMLSEPTKHRLHDTNKMDIQHLQNEIRQILQVAVARNPGSVDLELQQIYEIFGNVERVRENIVRVEHPYISEKELVGDYPDLPLSVAERRDIGVISAAHGWGKAEVINISDDLHDGKHPIHLKLLSLLLRIADLSDVSKERVRREVLERNYHRMSDTSVFHWIKHLSVDKLTIEHRDLEDGATEIIFTISHNYLPTGSILTEVLERTCGKNCKKIDSNDMSEFIDRGANLGRGSFFSYFERSQCDITCAFINESYRWFYAEVIFINDYFRQNEIPVSFDLKIVKTEQSQVDFNFIKNRNSLKSAQEFMFQYFQK</sequence>
<dbReference type="Pfam" id="PF24391">
    <property type="entry name" value="HD-CE"/>
    <property type="match status" value="1"/>
</dbReference>
<protein>
    <recommendedName>
        <fullName evidence="2">HD-CE domain-containing protein</fullName>
    </recommendedName>
</protein>
<name>A0ABR5ALZ2_9BACL</name>
<dbReference type="EMBL" id="JXAK01000004">
    <property type="protein sequence ID" value="KIL42024.1"/>
    <property type="molecule type" value="Genomic_DNA"/>
</dbReference>
<feature type="coiled-coil region" evidence="1">
    <location>
        <begin position="19"/>
        <end position="53"/>
    </location>
</feature>
<comment type="caution">
    <text evidence="3">The sequence shown here is derived from an EMBL/GenBank/DDBJ whole genome shotgun (WGS) entry which is preliminary data.</text>
</comment>
<keyword evidence="4" id="KW-1185">Reference proteome</keyword>
<organism evidence="3 4">
    <name type="scientific">Gordoniibacillus kamchatkensis</name>
    <dbReference type="NCBI Taxonomy" id="1590651"/>
    <lineage>
        <taxon>Bacteria</taxon>
        <taxon>Bacillati</taxon>
        <taxon>Bacillota</taxon>
        <taxon>Bacilli</taxon>
        <taxon>Bacillales</taxon>
        <taxon>Paenibacillaceae</taxon>
        <taxon>Gordoniibacillus</taxon>
    </lineage>
</organism>
<reference evidence="3 4" key="1">
    <citation type="submission" date="2014-12" db="EMBL/GenBank/DDBJ databases">
        <title>Draft genome sequence of Paenibacillus kamchatkensis strain B-2647.</title>
        <authorList>
            <person name="Karlyshev A.V."/>
            <person name="Kudryashova E.B."/>
        </authorList>
    </citation>
    <scope>NUCLEOTIDE SEQUENCE [LARGE SCALE GENOMIC DNA]</scope>
    <source>
        <strain evidence="3 4">VKM B-2647</strain>
    </source>
</reference>
<proteinExistence type="predicted"/>
<feature type="domain" description="HD-CE" evidence="2">
    <location>
        <begin position="470"/>
        <end position="701"/>
    </location>
</feature>
<dbReference type="InterPro" id="IPR056471">
    <property type="entry name" value="HD-CE"/>
</dbReference>
<evidence type="ECO:0000313" key="3">
    <source>
        <dbReference type="EMBL" id="KIL42024.1"/>
    </source>
</evidence>
<gene>
    <name evidence="3" type="ORF">SD70_04025</name>
</gene>
<accession>A0ABR5ALZ2</accession>
<evidence type="ECO:0000256" key="1">
    <source>
        <dbReference type="SAM" id="Coils"/>
    </source>
</evidence>
<dbReference type="Proteomes" id="UP000031967">
    <property type="component" value="Unassembled WGS sequence"/>
</dbReference>